<evidence type="ECO:0000313" key="5">
    <source>
        <dbReference type="EMBL" id="TKC63963.1"/>
    </source>
</evidence>
<feature type="domain" description="DNA mismatch repair proteins mutS family" evidence="4">
    <location>
        <begin position="256"/>
        <end position="441"/>
    </location>
</feature>
<dbReference type="GO" id="GO:0005829">
    <property type="term" value="C:cytosol"/>
    <property type="evidence" value="ECO:0007669"/>
    <property type="project" value="TreeGrafter"/>
</dbReference>
<dbReference type="Proteomes" id="UP000309594">
    <property type="component" value="Unassembled WGS sequence"/>
</dbReference>
<dbReference type="InterPro" id="IPR045076">
    <property type="entry name" value="MutS"/>
</dbReference>
<gene>
    <name evidence="5" type="ORF">FBD94_06365</name>
</gene>
<keyword evidence="2" id="KW-0067">ATP-binding</keyword>
<dbReference type="SMART" id="SM00534">
    <property type="entry name" value="MUTSac"/>
    <property type="match status" value="1"/>
</dbReference>
<dbReference type="SUPFAM" id="SSF48334">
    <property type="entry name" value="DNA repair protein MutS, domain III"/>
    <property type="match status" value="1"/>
</dbReference>
<dbReference type="GO" id="GO:0140664">
    <property type="term" value="F:ATP-dependent DNA damage sensor activity"/>
    <property type="evidence" value="ECO:0007669"/>
    <property type="project" value="InterPro"/>
</dbReference>
<dbReference type="GO" id="GO:0006298">
    <property type="term" value="P:mismatch repair"/>
    <property type="evidence" value="ECO:0007669"/>
    <property type="project" value="InterPro"/>
</dbReference>
<dbReference type="PANTHER" id="PTHR11361">
    <property type="entry name" value="DNA MISMATCH REPAIR PROTEIN MUTS FAMILY MEMBER"/>
    <property type="match status" value="1"/>
</dbReference>
<evidence type="ECO:0000259" key="4">
    <source>
        <dbReference type="SMART" id="SM00534"/>
    </source>
</evidence>
<reference evidence="5 6" key="1">
    <citation type="submission" date="2019-04" db="EMBL/GenBank/DDBJ databases">
        <title>Pedobacter sp. RP-1-16 sp. nov., isolated from Arctic soil.</title>
        <authorList>
            <person name="Dahal R.H."/>
            <person name="Kim D.-U."/>
        </authorList>
    </citation>
    <scope>NUCLEOTIDE SEQUENCE [LARGE SCALE GENOMIC DNA]</scope>
    <source>
        <strain evidence="5 6">RP-1-16</strain>
    </source>
</reference>
<dbReference type="GO" id="GO:0005524">
    <property type="term" value="F:ATP binding"/>
    <property type="evidence" value="ECO:0007669"/>
    <property type="project" value="UniProtKB-KW"/>
</dbReference>
<organism evidence="5 6">
    <name type="scientific">Pedobacter hiemivivus</name>
    <dbReference type="NCBI Taxonomy" id="2530454"/>
    <lineage>
        <taxon>Bacteria</taxon>
        <taxon>Pseudomonadati</taxon>
        <taxon>Bacteroidota</taxon>
        <taxon>Sphingobacteriia</taxon>
        <taxon>Sphingobacteriales</taxon>
        <taxon>Sphingobacteriaceae</taxon>
        <taxon>Pedobacter</taxon>
    </lineage>
</organism>
<dbReference type="PANTHER" id="PTHR11361:SF99">
    <property type="entry name" value="DNA MISMATCH REPAIR PROTEIN"/>
    <property type="match status" value="1"/>
</dbReference>
<dbReference type="RefSeq" id="WP_136879518.1">
    <property type="nucleotide sequence ID" value="NZ_SWDX01000002.1"/>
</dbReference>
<evidence type="ECO:0000256" key="1">
    <source>
        <dbReference type="ARBA" id="ARBA00022741"/>
    </source>
</evidence>
<name>A0A4U1GLR4_9SPHI</name>
<dbReference type="SUPFAM" id="SSF52540">
    <property type="entry name" value="P-loop containing nucleoside triphosphate hydrolases"/>
    <property type="match status" value="1"/>
</dbReference>
<dbReference type="EMBL" id="SWDX01000002">
    <property type="protein sequence ID" value="TKC63963.1"/>
    <property type="molecule type" value="Genomic_DNA"/>
</dbReference>
<dbReference type="AlphaFoldDB" id="A0A4U1GLR4"/>
<dbReference type="Gene3D" id="1.10.1420.10">
    <property type="match status" value="1"/>
</dbReference>
<dbReference type="InterPro" id="IPR000432">
    <property type="entry name" value="DNA_mismatch_repair_MutS_C"/>
</dbReference>
<evidence type="ECO:0000256" key="2">
    <source>
        <dbReference type="ARBA" id="ARBA00022840"/>
    </source>
</evidence>
<proteinExistence type="predicted"/>
<protein>
    <recommendedName>
        <fullName evidence="4">DNA mismatch repair proteins mutS family domain-containing protein</fullName>
    </recommendedName>
</protein>
<keyword evidence="3" id="KW-0238">DNA-binding</keyword>
<evidence type="ECO:0000256" key="3">
    <source>
        <dbReference type="ARBA" id="ARBA00023125"/>
    </source>
</evidence>
<dbReference type="Pfam" id="PF00488">
    <property type="entry name" value="MutS_V"/>
    <property type="match status" value="1"/>
</dbReference>
<keyword evidence="1" id="KW-0547">Nucleotide-binding</keyword>
<evidence type="ECO:0000313" key="6">
    <source>
        <dbReference type="Proteomes" id="UP000309594"/>
    </source>
</evidence>
<dbReference type="GO" id="GO:0030983">
    <property type="term" value="F:mismatched DNA binding"/>
    <property type="evidence" value="ECO:0007669"/>
    <property type="project" value="InterPro"/>
</dbReference>
<accession>A0A4U1GLR4</accession>
<comment type="caution">
    <text evidence="5">The sequence shown here is derived from an EMBL/GenBank/DDBJ whole genome shotgun (WGS) entry which is preliminary data.</text>
</comment>
<sequence>MKFNMDSQTYTDLNVFSSSSDTDALFNIFKLTSTIGGREKIHEMMYNPIADINVLNSRKEAIKYYYDHEISLKLSREQLDLADHYLNHNKRFLKRNMIDSFYDFASHKLNPSNDYYIISVGISSIIKVIRKVCDFLETIPTDAPKHLQNMLVRIMALLASPPLKESVLVNPNKLSFYQISKLDSVFRGPGKQHICEILQCIYELDAFETLAYVARRRGFSFPDYVATADVKLELKGLFHPSLENPISNDVTVNNQNNMVFLTGSNMAGKSSLLKSIGISIYLAHIGFPVPCAYMKTTIFNGLMTTINLPDNINQGLSHYYSEVKRVKQAASLLNNHNNMFIIFDELFRGTNVKDAYDGSLLIISALTAIRNSAFFISTHIVELAEELKKFENIAFKYLDVYFEDKKPVFTYLLKEGISTERLGMYIVQNEGIIELIKSASKAI</sequence>
<dbReference type="Gene3D" id="3.40.50.300">
    <property type="entry name" value="P-loop containing nucleotide triphosphate hydrolases"/>
    <property type="match status" value="1"/>
</dbReference>
<dbReference type="InterPro" id="IPR036187">
    <property type="entry name" value="DNA_mismatch_repair_MutS_sf"/>
</dbReference>
<dbReference type="InterPro" id="IPR027417">
    <property type="entry name" value="P-loop_NTPase"/>
</dbReference>